<evidence type="ECO:0000313" key="1">
    <source>
        <dbReference type="EMBL" id="KAB7741188.1"/>
    </source>
</evidence>
<comment type="caution">
    <text evidence="1">The sequence shown here is derived from an EMBL/GenBank/DDBJ whole genome shotgun (WGS) entry which is preliminary data.</text>
</comment>
<dbReference type="Proteomes" id="UP000468901">
    <property type="component" value="Unassembled WGS sequence"/>
</dbReference>
<evidence type="ECO:0000313" key="2">
    <source>
        <dbReference type="Proteomes" id="UP000468901"/>
    </source>
</evidence>
<name>A0A6N6VN55_9HYPH</name>
<proteinExistence type="predicted"/>
<dbReference type="RefSeq" id="WP_152215160.1">
    <property type="nucleotide sequence ID" value="NZ_WESC01000004.1"/>
</dbReference>
<organism evidence="1 2">
    <name type="scientific">Parvibaculum sedimenti</name>
    <dbReference type="NCBI Taxonomy" id="2608632"/>
    <lineage>
        <taxon>Bacteria</taxon>
        <taxon>Pseudomonadati</taxon>
        <taxon>Pseudomonadota</taxon>
        <taxon>Alphaproteobacteria</taxon>
        <taxon>Hyphomicrobiales</taxon>
        <taxon>Parvibaculaceae</taxon>
        <taxon>Parvibaculum</taxon>
    </lineage>
</organism>
<accession>A0A6N6VN55</accession>
<dbReference type="EMBL" id="WESC01000004">
    <property type="protein sequence ID" value="KAB7741188.1"/>
    <property type="molecule type" value="Genomic_DNA"/>
</dbReference>
<sequence length="318" mass="35235">MTFNPKAPTRECPICGSAANVQPYDFQVLVDCSRCGDFSATRDLIDDWLTPYANNSGWERAQAIASHFIRRLQGGAHRTILGRSFFQSIGERNLPTPAEAADNLVLFIGDLVGRSPGKPETIKFDDLSVVAEIGAANEQDLRWLVSELKKRGDLVPHGASSSSSAIQLTLVGWGRFEELQKKRVESKYAFFARKFENSELDSIIGDLESAVGQTGFELRIVSQKAGLIDSIIEHEIRGARFLISDLSDNNAGAYWEAGFAEGLGKPVIYICRDGKQTHFDTEHRHTIRWNPDQPERAANLLKAVIRNTLLGDAKQSDD</sequence>
<gene>
    <name evidence="1" type="ORF">F2P47_05425</name>
</gene>
<reference evidence="1 2" key="1">
    <citation type="submission" date="2019-09" db="EMBL/GenBank/DDBJ databases">
        <title>Parvibaculum sedimenti sp. nov., isolated from sediment.</title>
        <authorList>
            <person name="Wang Y."/>
        </authorList>
    </citation>
    <scope>NUCLEOTIDE SEQUENCE [LARGE SCALE GENOMIC DNA]</scope>
    <source>
        <strain evidence="1 2">HXT-9</strain>
    </source>
</reference>
<dbReference type="AlphaFoldDB" id="A0A6N6VN55"/>
<protein>
    <submittedName>
        <fullName evidence="1">Uncharacterized protein</fullName>
    </submittedName>
</protein>
<keyword evidence="2" id="KW-1185">Reference proteome</keyword>
<dbReference type="SUPFAM" id="SSF52309">
    <property type="entry name" value="N-(deoxy)ribosyltransferase-like"/>
    <property type="match status" value="1"/>
</dbReference>